<comment type="caution">
    <text evidence="1">The sequence shown here is derived from an EMBL/GenBank/DDBJ whole genome shotgun (WGS) entry which is preliminary data.</text>
</comment>
<keyword evidence="2" id="KW-1185">Reference proteome</keyword>
<dbReference type="Proteomes" id="UP000217065">
    <property type="component" value="Unassembled WGS sequence"/>
</dbReference>
<gene>
    <name evidence="1" type="ORF">CF394_00705</name>
</gene>
<dbReference type="EMBL" id="NOKQ01000128">
    <property type="protein sequence ID" value="OZS79457.1"/>
    <property type="molecule type" value="Genomic_DNA"/>
</dbReference>
<dbReference type="AlphaFoldDB" id="A0A264W8W0"/>
<evidence type="ECO:0000313" key="1">
    <source>
        <dbReference type="EMBL" id="OZS79457.1"/>
    </source>
</evidence>
<name>A0A264W8W0_9BACL</name>
<evidence type="ECO:0000313" key="2">
    <source>
        <dbReference type="Proteomes" id="UP000217065"/>
    </source>
</evidence>
<organism evidence="1 2">
    <name type="scientific">Tetzosporium hominis</name>
    <dbReference type="NCBI Taxonomy" id="2020506"/>
    <lineage>
        <taxon>Bacteria</taxon>
        <taxon>Bacillati</taxon>
        <taxon>Bacillota</taxon>
        <taxon>Bacilli</taxon>
        <taxon>Bacillales</taxon>
        <taxon>Caryophanaceae</taxon>
        <taxon>Tetzosporium</taxon>
    </lineage>
</organism>
<dbReference type="RefSeq" id="WP_094941364.1">
    <property type="nucleotide sequence ID" value="NZ_NOKQ01000128.1"/>
</dbReference>
<proteinExistence type="predicted"/>
<protein>
    <submittedName>
        <fullName evidence="1">Uncharacterized protein</fullName>
    </submittedName>
</protein>
<accession>A0A264W8W0</accession>
<sequence>MSSYLPDLKNLLFPEHEDLEQIVSLSQDVTEVHYNDSIKQAAEAWVSIGAAIGESLKVVAQILRDAFGVLYEEIVEINRKEDALKGSRQQPAKLIHVRLRHPIHQIKKLNHQVTNRMPQYPVRKII</sequence>
<reference evidence="1 2" key="1">
    <citation type="submission" date="2017-07" db="EMBL/GenBank/DDBJ databases">
        <title>Tetzosporium hominis gen.nov. sp.nov.</title>
        <authorList>
            <person name="Tetz G."/>
            <person name="Tetz V."/>
        </authorList>
    </citation>
    <scope>NUCLEOTIDE SEQUENCE [LARGE SCALE GENOMIC DNA]</scope>
    <source>
        <strain evidence="1 2">VT-49</strain>
    </source>
</reference>